<reference evidence="3 4" key="1">
    <citation type="submission" date="2016-07" db="EMBL/GenBank/DDBJ databases">
        <title>Pervasive Adenine N6-methylation of Active Genes in Fungi.</title>
        <authorList>
            <consortium name="DOE Joint Genome Institute"/>
            <person name="Mondo S.J."/>
            <person name="Dannebaum R.O."/>
            <person name="Kuo R.C."/>
            <person name="Labutti K."/>
            <person name="Haridas S."/>
            <person name="Kuo A."/>
            <person name="Salamov A."/>
            <person name="Ahrendt S.R."/>
            <person name="Lipzen A."/>
            <person name="Sullivan W."/>
            <person name="Andreopoulos W.B."/>
            <person name="Clum A."/>
            <person name="Lindquist E."/>
            <person name="Daum C."/>
            <person name="Ramamoorthy G.K."/>
            <person name="Gryganskyi A."/>
            <person name="Culley D."/>
            <person name="Magnuson J.K."/>
            <person name="James T.Y."/>
            <person name="O'Malley M.A."/>
            <person name="Stajich J.E."/>
            <person name="Spatafora J.W."/>
            <person name="Visel A."/>
            <person name="Grigoriev I.V."/>
        </authorList>
    </citation>
    <scope>NUCLEOTIDE SEQUENCE [LARGE SCALE GENOMIC DNA]</scope>
    <source>
        <strain evidence="3 4">PL171</strain>
    </source>
</reference>
<dbReference type="InterPro" id="IPR052935">
    <property type="entry name" value="Mg2+_PAP"/>
</dbReference>
<evidence type="ECO:0000313" key="4">
    <source>
        <dbReference type="Proteomes" id="UP000193411"/>
    </source>
</evidence>
<evidence type="ECO:0000256" key="1">
    <source>
        <dbReference type="SAM" id="MobiDB-lite"/>
    </source>
</evidence>
<dbReference type="Pfam" id="PF09949">
    <property type="entry name" value="APP1_cat"/>
    <property type="match status" value="1"/>
</dbReference>
<name>A0A1Y2I2G9_9FUNG</name>
<protein>
    <recommendedName>
        <fullName evidence="2">Phosphatidate phosphatase APP1 catalytic domain-containing protein</fullName>
    </recommendedName>
</protein>
<dbReference type="AlphaFoldDB" id="A0A1Y2I2G9"/>
<dbReference type="STRING" id="765915.A0A1Y2I2G9"/>
<sequence length="301" mass="32344">MPYQVATLQEGEPMTPEPQNAEVSYLVLAPEIDRLSGGGGAPDQSGGPQTGDEVGQDPSQQQPGSGGMGGGQSSRAQGPVLRKHVAVVSEIDDVLKETQLASPRQALLNTFAEIYQPTPGMPNVFQDTLAQSFANNSTALTFHYITGAPIPLAPSYLQFLNAHYPYGSLTVRPTAAFVEQSFIDRLKDGSTYKYAAVSEVLSAFPDANVVVFAEARSLQTYVDLVAENPTQIACLYLRTPTPVPGDGQSGETQVTQQRAVLALRQRLSDEMVGRAERIIKVFSNPAELLRLNYTTSPIQCA</sequence>
<organism evidence="3 4">
    <name type="scientific">Catenaria anguillulae PL171</name>
    <dbReference type="NCBI Taxonomy" id="765915"/>
    <lineage>
        <taxon>Eukaryota</taxon>
        <taxon>Fungi</taxon>
        <taxon>Fungi incertae sedis</taxon>
        <taxon>Blastocladiomycota</taxon>
        <taxon>Blastocladiomycetes</taxon>
        <taxon>Blastocladiales</taxon>
        <taxon>Catenariaceae</taxon>
        <taxon>Catenaria</taxon>
    </lineage>
</organism>
<feature type="domain" description="Phosphatidate phosphatase APP1 catalytic" evidence="2">
    <location>
        <begin position="85"/>
        <end position="238"/>
    </location>
</feature>
<dbReference type="EMBL" id="MCFL01000002">
    <property type="protein sequence ID" value="ORZ41056.1"/>
    <property type="molecule type" value="Genomic_DNA"/>
</dbReference>
<dbReference type="GO" id="GO:0030479">
    <property type="term" value="C:actin cortical patch"/>
    <property type="evidence" value="ECO:0007669"/>
    <property type="project" value="TreeGrafter"/>
</dbReference>
<dbReference type="InterPro" id="IPR019236">
    <property type="entry name" value="APP1_cat"/>
</dbReference>
<comment type="caution">
    <text evidence="3">The sequence shown here is derived from an EMBL/GenBank/DDBJ whole genome shotgun (WGS) entry which is preliminary data.</text>
</comment>
<gene>
    <name evidence="3" type="ORF">BCR44DRAFT_86531</name>
</gene>
<feature type="region of interest" description="Disordered" evidence="1">
    <location>
        <begin position="1"/>
        <end position="79"/>
    </location>
</feature>
<dbReference type="GO" id="GO:0008195">
    <property type="term" value="F:phosphatidate phosphatase activity"/>
    <property type="evidence" value="ECO:0007669"/>
    <property type="project" value="InterPro"/>
</dbReference>
<dbReference type="Proteomes" id="UP000193411">
    <property type="component" value="Unassembled WGS sequence"/>
</dbReference>
<keyword evidence="4" id="KW-1185">Reference proteome</keyword>
<dbReference type="PANTHER" id="PTHR28208:SF2">
    <property type="entry name" value="PHOSPHATIDATE PHOSPHATASE APP1 CATALYTIC DOMAIN-CONTAINING PROTEIN"/>
    <property type="match status" value="1"/>
</dbReference>
<evidence type="ECO:0000259" key="2">
    <source>
        <dbReference type="Pfam" id="PF09949"/>
    </source>
</evidence>
<dbReference type="PANTHER" id="PTHR28208">
    <property type="entry name" value="PHOSPHATIDATE PHOSPHATASE APP1"/>
    <property type="match status" value="1"/>
</dbReference>
<proteinExistence type="predicted"/>
<evidence type="ECO:0000313" key="3">
    <source>
        <dbReference type="EMBL" id="ORZ41056.1"/>
    </source>
</evidence>
<accession>A0A1Y2I2G9</accession>
<dbReference type="OrthoDB" id="414243at2759"/>